<evidence type="ECO:0000313" key="13">
    <source>
        <dbReference type="Proteomes" id="UP000050320"/>
    </source>
</evidence>
<protein>
    <recommendedName>
        <fullName evidence="8">Signal recognition particle receptor FtsY</fullName>
        <shortName evidence="8">SRP receptor</shortName>
        <ecNumber evidence="8">3.6.5.4</ecNumber>
    </recommendedName>
</protein>
<dbReference type="PANTHER" id="PTHR43134:SF1">
    <property type="entry name" value="SIGNAL RECOGNITION PARTICLE RECEPTOR SUBUNIT ALPHA"/>
    <property type="match status" value="1"/>
</dbReference>
<sequence length="317" mass="35631">MFDKLKKKFSEIFSKQNDNNSVVENDVSSEKQVNEENTGKEGNQRVIKRSEIDNQIMEILLESDVSLDSADLITEKLKERMGKLKRRVDFYSVEDELKNVIKEIISENQNRFDILNPGKKPYIILFLGINGTGKTTTIAKLAYYLKNNGKKVVISASDTFRAGAIEQISILGKNIGVEVIKHDFKSDPASVAFDAIEHARARSLDYVLIDSAGRMQTNKNLLDEMKKIKRVSKPDLTLLVLDAMIGQDVIEQANTFAREINFDGIILTKLDTDAKGGAVISVSTEIKKPILFVGTGQNMDDIMPFDPDWYINKIFSS</sequence>
<feature type="binding site" evidence="8">
    <location>
        <begin position="128"/>
        <end position="135"/>
    </location>
    <ligand>
        <name>GTP</name>
        <dbReference type="ChEBI" id="CHEBI:37565"/>
    </ligand>
</feature>
<keyword evidence="7 8" id="KW-0675">Receptor</keyword>
<comment type="catalytic activity">
    <reaction evidence="8">
        <text>GTP + H2O = GDP + phosphate + H(+)</text>
        <dbReference type="Rhea" id="RHEA:19669"/>
        <dbReference type="ChEBI" id="CHEBI:15377"/>
        <dbReference type="ChEBI" id="CHEBI:15378"/>
        <dbReference type="ChEBI" id="CHEBI:37565"/>
        <dbReference type="ChEBI" id="CHEBI:43474"/>
        <dbReference type="ChEBI" id="CHEBI:58189"/>
        <dbReference type="EC" id="3.6.5.4"/>
    </reaction>
</comment>
<dbReference type="GO" id="GO:0005886">
    <property type="term" value="C:plasma membrane"/>
    <property type="evidence" value="ECO:0007669"/>
    <property type="project" value="UniProtKB-SubCell"/>
</dbReference>
<evidence type="ECO:0000256" key="9">
    <source>
        <dbReference type="SAM" id="MobiDB-lite"/>
    </source>
</evidence>
<dbReference type="GO" id="GO:0005047">
    <property type="term" value="F:signal recognition particle binding"/>
    <property type="evidence" value="ECO:0007669"/>
    <property type="project" value="TreeGrafter"/>
</dbReference>
<dbReference type="EC" id="3.6.5.4" evidence="8"/>
<keyword evidence="13" id="KW-1185">Reference proteome</keyword>
<dbReference type="FunFam" id="3.40.50.300:FF:000053">
    <property type="entry name" value="Signal recognition particle receptor FtsY"/>
    <property type="match status" value="1"/>
</dbReference>
<dbReference type="GO" id="GO:0005525">
    <property type="term" value="F:GTP binding"/>
    <property type="evidence" value="ECO:0007669"/>
    <property type="project" value="UniProtKB-UniRule"/>
</dbReference>
<feature type="compositionally biased region" description="Basic and acidic residues" evidence="9">
    <location>
        <begin position="28"/>
        <end position="42"/>
    </location>
</feature>
<feature type="binding site" evidence="8">
    <location>
        <begin position="210"/>
        <end position="214"/>
    </location>
    <ligand>
        <name>GTP</name>
        <dbReference type="ChEBI" id="CHEBI:37565"/>
    </ligand>
</feature>
<keyword evidence="2 8" id="KW-0963">Cytoplasm</keyword>
<dbReference type="GO" id="GO:0006614">
    <property type="term" value="P:SRP-dependent cotranslational protein targeting to membrane"/>
    <property type="evidence" value="ECO:0007669"/>
    <property type="project" value="InterPro"/>
</dbReference>
<evidence type="ECO:0000256" key="6">
    <source>
        <dbReference type="ARBA" id="ARBA00023136"/>
    </source>
</evidence>
<keyword evidence="5 8" id="KW-0342">GTP-binding</keyword>
<dbReference type="RefSeq" id="WP_054964435.1">
    <property type="nucleotide sequence ID" value="NZ_JBBYJF010000007.1"/>
</dbReference>
<dbReference type="GO" id="GO:0051301">
    <property type="term" value="P:cell division"/>
    <property type="evidence" value="ECO:0007669"/>
    <property type="project" value="UniProtKB-KW"/>
</dbReference>
<evidence type="ECO:0000256" key="7">
    <source>
        <dbReference type="ARBA" id="ARBA00023170"/>
    </source>
</evidence>
<dbReference type="SMART" id="SM00962">
    <property type="entry name" value="SRP54"/>
    <property type="match status" value="1"/>
</dbReference>
<dbReference type="InterPro" id="IPR027417">
    <property type="entry name" value="P-loop_NTPase"/>
</dbReference>
<evidence type="ECO:0000256" key="1">
    <source>
        <dbReference type="ARBA" id="ARBA00022475"/>
    </source>
</evidence>
<dbReference type="Gene3D" id="1.20.120.140">
    <property type="entry name" value="Signal recognition particle SRP54, nucleotide-binding domain"/>
    <property type="match status" value="1"/>
</dbReference>
<evidence type="ECO:0000313" key="11">
    <source>
        <dbReference type="EMBL" id="KPV45996.1"/>
    </source>
</evidence>
<dbReference type="InterPro" id="IPR004390">
    <property type="entry name" value="SR_rcpt_FtsY"/>
</dbReference>
<dbReference type="InterPro" id="IPR003593">
    <property type="entry name" value="AAA+_ATPase"/>
</dbReference>
<dbReference type="PANTHER" id="PTHR43134">
    <property type="entry name" value="SIGNAL RECOGNITION PARTICLE RECEPTOR SUBUNIT ALPHA"/>
    <property type="match status" value="1"/>
</dbReference>
<comment type="function">
    <text evidence="8">Involved in targeting and insertion of nascent membrane proteins into the cytoplasmic membrane. Acts as a receptor for the complex formed by the signal recognition particle (SRP) and the ribosome-nascent chain (RNC).</text>
</comment>
<dbReference type="InterPro" id="IPR000897">
    <property type="entry name" value="SRP54_GTPase_dom"/>
</dbReference>
<comment type="caution">
    <text evidence="12">The sequence shown here is derived from an EMBL/GenBank/DDBJ whole genome shotgun (WGS) entry which is preliminary data.</text>
</comment>
<feature type="region of interest" description="Disordered" evidence="9">
    <location>
        <begin position="23"/>
        <end position="42"/>
    </location>
</feature>
<keyword evidence="6 8" id="KW-0472">Membrane</keyword>
<dbReference type="PATRIC" id="fig|507754.4.peg.1390"/>
<accession>A0A0Q0RYX9</accession>
<dbReference type="NCBIfam" id="TIGR00064">
    <property type="entry name" value="ftsY"/>
    <property type="match status" value="1"/>
</dbReference>
<dbReference type="SUPFAM" id="SSF52540">
    <property type="entry name" value="P-loop containing nucleoside triphosphate hydrolases"/>
    <property type="match status" value="1"/>
</dbReference>
<reference evidence="11 14" key="1">
    <citation type="submission" date="2015-09" db="EMBL/GenBank/DDBJ databases">
        <title>Draft genome sequence of Acidiplasma aeolicum DSM 18409.</title>
        <authorList>
            <person name="Hemp J."/>
        </authorList>
    </citation>
    <scope>NUCLEOTIDE SEQUENCE [LARGE SCALE GENOMIC DNA]</scope>
    <source>
        <strain evidence="11 14">V</strain>
    </source>
</reference>
<organism evidence="12 13">
    <name type="scientific">Acidiplasma aeolicum</name>
    <dbReference type="NCBI Taxonomy" id="507754"/>
    <lineage>
        <taxon>Archaea</taxon>
        <taxon>Methanobacteriati</taxon>
        <taxon>Thermoplasmatota</taxon>
        <taxon>Thermoplasmata</taxon>
        <taxon>Thermoplasmatales</taxon>
        <taxon>Ferroplasmaceae</taxon>
        <taxon>Acidiplasma</taxon>
    </lineage>
</organism>
<evidence type="ECO:0000256" key="4">
    <source>
        <dbReference type="ARBA" id="ARBA00022801"/>
    </source>
</evidence>
<dbReference type="Pfam" id="PF00448">
    <property type="entry name" value="SRP54"/>
    <property type="match status" value="1"/>
</dbReference>
<keyword evidence="3 8" id="KW-0547">Nucleotide-binding</keyword>
<dbReference type="Proteomes" id="UP000050515">
    <property type="component" value="Unassembled WGS sequence"/>
</dbReference>
<dbReference type="CDD" id="cd17874">
    <property type="entry name" value="FtsY"/>
    <property type="match status" value="1"/>
</dbReference>
<keyword evidence="1 8" id="KW-1003">Cell membrane</keyword>
<dbReference type="HAMAP" id="MF_00920">
    <property type="entry name" value="FtsY"/>
    <property type="match status" value="1"/>
</dbReference>
<dbReference type="GO" id="GO:0005737">
    <property type="term" value="C:cytoplasm"/>
    <property type="evidence" value="ECO:0007669"/>
    <property type="project" value="UniProtKB-SubCell"/>
</dbReference>
<dbReference type="EMBL" id="LJCQ01000330">
    <property type="protein sequence ID" value="KPV45996.1"/>
    <property type="molecule type" value="Genomic_DNA"/>
</dbReference>
<keyword evidence="11" id="KW-0132">Cell division</keyword>
<dbReference type="OrthoDB" id="372188at2157"/>
<feature type="domain" description="SRP54-type proteins GTP-binding" evidence="10">
    <location>
        <begin position="289"/>
        <end position="302"/>
    </location>
</feature>
<evidence type="ECO:0000313" key="14">
    <source>
        <dbReference type="Proteomes" id="UP000050515"/>
    </source>
</evidence>
<comment type="similarity">
    <text evidence="8">Belongs to the GTP-binding SRP family. FtsY subfamily.</text>
</comment>
<feature type="binding site" evidence="8">
    <location>
        <begin position="268"/>
        <end position="271"/>
    </location>
    <ligand>
        <name>GTP</name>
        <dbReference type="ChEBI" id="CHEBI:37565"/>
    </ligand>
</feature>
<dbReference type="PROSITE" id="PS00300">
    <property type="entry name" value="SRP54"/>
    <property type="match status" value="1"/>
</dbReference>
<name>A0A0Q0RYX9_9ARCH</name>
<dbReference type="SMART" id="SM00382">
    <property type="entry name" value="AAA"/>
    <property type="match status" value="1"/>
</dbReference>
<proteinExistence type="inferred from homology"/>
<dbReference type="Proteomes" id="UP000050320">
    <property type="component" value="Unassembled WGS sequence"/>
</dbReference>
<dbReference type="InterPro" id="IPR042101">
    <property type="entry name" value="SRP54_N_sf"/>
</dbReference>
<evidence type="ECO:0000313" key="12">
    <source>
        <dbReference type="EMBL" id="KQB35573.1"/>
    </source>
</evidence>
<comment type="subcellular location">
    <subcellularLocation>
        <location evidence="8">Cell membrane</location>
        <topology evidence="8">Peripheral membrane protein</topology>
        <orientation evidence="8">Cytoplasmic side</orientation>
    </subcellularLocation>
    <subcellularLocation>
        <location evidence="8">Cytoplasm</location>
    </subcellularLocation>
</comment>
<evidence type="ECO:0000256" key="5">
    <source>
        <dbReference type="ARBA" id="ARBA00023134"/>
    </source>
</evidence>
<dbReference type="InterPro" id="IPR036225">
    <property type="entry name" value="SRP/SRP_N"/>
</dbReference>
<evidence type="ECO:0000259" key="10">
    <source>
        <dbReference type="PROSITE" id="PS00300"/>
    </source>
</evidence>
<evidence type="ECO:0000256" key="2">
    <source>
        <dbReference type="ARBA" id="ARBA00022490"/>
    </source>
</evidence>
<gene>
    <name evidence="8" type="primary">ftsY</name>
    <name evidence="12" type="ORF">AOG54_00400</name>
    <name evidence="11" type="ORF">SE19_07515</name>
</gene>
<dbReference type="GO" id="GO:0003924">
    <property type="term" value="F:GTPase activity"/>
    <property type="evidence" value="ECO:0007669"/>
    <property type="project" value="UniProtKB-UniRule"/>
</dbReference>
<dbReference type="SUPFAM" id="SSF47364">
    <property type="entry name" value="Domain of the SRP/SRP receptor G-proteins"/>
    <property type="match status" value="1"/>
</dbReference>
<keyword evidence="11" id="KW-0131">Cell cycle</keyword>
<evidence type="ECO:0000256" key="3">
    <source>
        <dbReference type="ARBA" id="ARBA00022741"/>
    </source>
</evidence>
<comment type="subunit">
    <text evidence="8">Part of the signal recognition particle protein translocation system, which is composed of SRP and FtsY.</text>
</comment>
<dbReference type="EMBL" id="LKBG01000111">
    <property type="protein sequence ID" value="KQB35573.1"/>
    <property type="molecule type" value="Genomic_DNA"/>
</dbReference>
<keyword evidence="4 8" id="KW-0378">Hydrolase</keyword>
<dbReference type="AlphaFoldDB" id="A0A0Q0RYX9"/>
<evidence type="ECO:0000256" key="8">
    <source>
        <dbReference type="HAMAP-Rule" id="MF_00920"/>
    </source>
</evidence>
<dbReference type="Gene3D" id="3.40.50.300">
    <property type="entry name" value="P-loop containing nucleotide triphosphate hydrolases"/>
    <property type="match status" value="1"/>
</dbReference>
<reference evidence="12 13" key="2">
    <citation type="submission" date="2015-09" db="EMBL/GenBank/DDBJ databases">
        <title>Heavy metals and arsenic resistance mechanisms in polyextremophilic archaea of the family Ferroplasmaceae.</title>
        <authorList>
            <person name="Bulaev A.G."/>
            <person name="Kanygina A.V."/>
        </authorList>
    </citation>
    <scope>NUCLEOTIDE SEQUENCE [LARGE SCALE GENOMIC DNA]</scope>
    <source>
        <strain evidence="12 13">VT</strain>
    </source>
</reference>